<keyword evidence="1" id="KW-0040">ANK repeat</keyword>
<evidence type="ECO:0000256" key="2">
    <source>
        <dbReference type="SAM" id="Coils"/>
    </source>
</evidence>
<dbReference type="Gene3D" id="1.25.40.20">
    <property type="entry name" value="Ankyrin repeat-containing domain"/>
    <property type="match status" value="1"/>
</dbReference>
<feature type="repeat" description="ANK" evidence="1">
    <location>
        <begin position="122"/>
        <end position="154"/>
    </location>
</feature>
<protein>
    <recommendedName>
        <fullName evidence="5">SAM domain-containing protein</fullName>
    </recommendedName>
</protein>
<dbReference type="SUPFAM" id="SSF48403">
    <property type="entry name" value="Ankyrin repeat"/>
    <property type="match status" value="1"/>
</dbReference>
<dbReference type="Pfam" id="PF07647">
    <property type="entry name" value="SAM_2"/>
    <property type="match status" value="1"/>
</dbReference>
<dbReference type="InterPro" id="IPR001660">
    <property type="entry name" value="SAM"/>
</dbReference>
<comment type="caution">
    <text evidence="6">The sequence shown here is derived from an EMBL/GenBank/DDBJ whole genome shotgun (WGS) entry which is preliminary data.</text>
</comment>
<accession>A0ABD3UTM4</accession>
<keyword evidence="4" id="KW-0472">Membrane</keyword>
<keyword evidence="4" id="KW-1133">Transmembrane helix</keyword>
<feature type="repeat" description="ANK" evidence="1">
    <location>
        <begin position="193"/>
        <end position="225"/>
    </location>
</feature>
<dbReference type="InterPro" id="IPR002110">
    <property type="entry name" value="Ankyrin_rpt"/>
</dbReference>
<dbReference type="InterPro" id="IPR013761">
    <property type="entry name" value="SAM/pointed_sf"/>
</dbReference>
<sequence>MAAPTMFSPGGAEDDEFDEDGFVLGSENVGESSNNLLNSKLWSDSGSAPMGKGGFGVPSTKPHEKAPQKKVSRKDNLMPASHQLETKSMSQGDFQMAVLRGIKDTVQQFLDKGFKVDTALKSGWSGLMYAANTGNSEMVKLLLDRGANPNFHIDKYTVLMTCCGSTNRNESDILDCVTLLVDHGADVNSYDRYHMSSLIYAAREGRINVIQKLVDSGASINKQDSSGWTALTWAVRKNHSATVKKLLECKADPMLKHCDGQTAVDLASSLELEQIRALLSGGTQYAQNGSPSGDSHFQARPVTAENGVIPNISQMSASRYFKKNGELELFLTGLELSHLVQLFQQQQVEFADFLRMTDEDLIKMGLEQIGVRKKILDGTRSVHKKPWEKSSLPAIQCKTHITCAEAVAIIANISKHSKYIGSTIGFIADQVKENRDLINNVQDGTGPKPLYQHTVNLMGNVHTLKQELQRLKKQLEDVLSTGNFEPPDALPPVQVTKPKSRLHVYGLVFTGIVLVSVILKRDYFMEKLTFLFPNDAQ</sequence>
<dbReference type="PANTHER" id="PTHR24157:SF3">
    <property type="entry name" value="ANKYRIN REPEAT, SAM AND BASIC LEUCINE ZIPPER DOMAIN-CONTAINING PROTEIN 1"/>
    <property type="match status" value="1"/>
</dbReference>
<dbReference type="SMART" id="SM00248">
    <property type="entry name" value="ANK"/>
    <property type="match status" value="4"/>
</dbReference>
<evidence type="ECO:0000256" key="4">
    <source>
        <dbReference type="SAM" id="Phobius"/>
    </source>
</evidence>
<dbReference type="PANTHER" id="PTHR24157">
    <property type="entry name" value="ANKYRIN REPEAT, SAM AND BASIC LEUCINE ZIPPER DOMAIN-CONTAINING PROTEIN 1"/>
    <property type="match status" value="1"/>
</dbReference>
<organism evidence="6 7">
    <name type="scientific">Sinanodonta woodiana</name>
    <name type="common">Chinese pond mussel</name>
    <name type="synonym">Anodonta woodiana</name>
    <dbReference type="NCBI Taxonomy" id="1069815"/>
    <lineage>
        <taxon>Eukaryota</taxon>
        <taxon>Metazoa</taxon>
        <taxon>Spiralia</taxon>
        <taxon>Lophotrochozoa</taxon>
        <taxon>Mollusca</taxon>
        <taxon>Bivalvia</taxon>
        <taxon>Autobranchia</taxon>
        <taxon>Heteroconchia</taxon>
        <taxon>Palaeoheterodonta</taxon>
        <taxon>Unionida</taxon>
        <taxon>Unionoidea</taxon>
        <taxon>Unionidae</taxon>
        <taxon>Unioninae</taxon>
        <taxon>Sinanodonta</taxon>
    </lineage>
</organism>
<dbReference type="EMBL" id="JBJQND010000015">
    <property type="protein sequence ID" value="KAL3852839.1"/>
    <property type="molecule type" value="Genomic_DNA"/>
</dbReference>
<dbReference type="AlphaFoldDB" id="A0ABD3UTM4"/>
<feature type="transmembrane region" description="Helical" evidence="4">
    <location>
        <begin position="502"/>
        <end position="519"/>
    </location>
</feature>
<keyword evidence="2" id="KW-0175">Coiled coil</keyword>
<reference evidence="6 7" key="1">
    <citation type="submission" date="2024-11" db="EMBL/GenBank/DDBJ databases">
        <title>Chromosome-level genome assembly of the freshwater bivalve Anodonta woodiana.</title>
        <authorList>
            <person name="Chen X."/>
        </authorList>
    </citation>
    <scope>NUCLEOTIDE SEQUENCE [LARGE SCALE GENOMIC DNA]</scope>
    <source>
        <strain evidence="6">MN2024</strain>
        <tissue evidence="6">Gills</tissue>
    </source>
</reference>
<keyword evidence="7" id="KW-1185">Reference proteome</keyword>
<dbReference type="InterPro" id="IPR036770">
    <property type="entry name" value="Ankyrin_rpt-contain_sf"/>
</dbReference>
<keyword evidence="4" id="KW-0812">Transmembrane</keyword>
<feature type="region of interest" description="Disordered" evidence="3">
    <location>
        <begin position="1"/>
        <end position="79"/>
    </location>
</feature>
<dbReference type="Proteomes" id="UP001634394">
    <property type="component" value="Unassembled WGS sequence"/>
</dbReference>
<evidence type="ECO:0000313" key="6">
    <source>
        <dbReference type="EMBL" id="KAL3852839.1"/>
    </source>
</evidence>
<dbReference type="Gene3D" id="1.10.150.50">
    <property type="entry name" value="Transcription Factor, Ets-1"/>
    <property type="match status" value="1"/>
</dbReference>
<evidence type="ECO:0000256" key="1">
    <source>
        <dbReference type="PROSITE-ProRule" id="PRU00023"/>
    </source>
</evidence>
<evidence type="ECO:0000259" key="5">
    <source>
        <dbReference type="PROSITE" id="PS50105"/>
    </source>
</evidence>
<proteinExistence type="predicted"/>
<evidence type="ECO:0000256" key="3">
    <source>
        <dbReference type="SAM" id="MobiDB-lite"/>
    </source>
</evidence>
<feature type="compositionally biased region" description="Acidic residues" evidence="3">
    <location>
        <begin position="12"/>
        <end position="21"/>
    </location>
</feature>
<dbReference type="PROSITE" id="PS50088">
    <property type="entry name" value="ANK_REPEAT"/>
    <property type="match status" value="2"/>
</dbReference>
<gene>
    <name evidence="6" type="ORF">ACJMK2_016454</name>
</gene>
<dbReference type="Pfam" id="PF12796">
    <property type="entry name" value="Ank_2"/>
    <property type="match status" value="2"/>
</dbReference>
<feature type="compositionally biased region" description="Low complexity" evidence="3">
    <location>
        <begin position="32"/>
        <end position="45"/>
    </location>
</feature>
<feature type="domain" description="SAM" evidence="5">
    <location>
        <begin position="322"/>
        <end position="385"/>
    </location>
</feature>
<dbReference type="PROSITE" id="PS50105">
    <property type="entry name" value="SAM_DOMAIN"/>
    <property type="match status" value="1"/>
</dbReference>
<evidence type="ECO:0000313" key="7">
    <source>
        <dbReference type="Proteomes" id="UP001634394"/>
    </source>
</evidence>
<dbReference type="PROSITE" id="PS50297">
    <property type="entry name" value="ANK_REP_REGION"/>
    <property type="match status" value="2"/>
</dbReference>
<name>A0ABD3UTM4_SINWO</name>
<dbReference type="SUPFAM" id="SSF47769">
    <property type="entry name" value="SAM/Pointed domain"/>
    <property type="match status" value="1"/>
</dbReference>
<feature type="coiled-coil region" evidence="2">
    <location>
        <begin position="454"/>
        <end position="481"/>
    </location>
</feature>